<comment type="caution">
    <text evidence="2">The sequence shown here is derived from an EMBL/GenBank/DDBJ whole genome shotgun (WGS) entry which is preliminary data.</text>
</comment>
<evidence type="ECO:0008006" key="4">
    <source>
        <dbReference type="Google" id="ProtNLM"/>
    </source>
</evidence>
<organism evidence="2 3">
    <name type="scientific">Ideonella margarita</name>
    <dbReference type="NCBI Taxonomy" id="2984191"/>
    <lineage>
        <taxon>Bacteria</taxon>
        <taxon>Pseudomonadati</taxon>
        <taxon>Pseudomonadota</taxon>
        <taxon>Betaproteobacteria</taxon>
        <taxon>Burkholderiales</taxon>
        <taxon>Sphaerotilaceae</taxon>
        <taxon>Ideonella</taxon>
    </lineage>
</organism>
<accession>A0ABU9C1I0</accession>
<evidence type="ECO:0000313" key="2">
    <source>
        <dbReference type="EMBL" id="MEK8045633.1"/>
    </source>
</evidence>
<evidence type="ECO:0000313" key="3">
    <source>
        <dbReference type="Proteomes" id="UP001379945"/>
    </source>
</evidence>
<feature type="region of interest" description="Disordered" evidence="1">
    <location>
        <begin position="382"/>
        <end position="404"/>
    </location>
</feature>
<dbReference type="RefSeq" id="WP_341397919.1">
    <property type="nucleotide sequence ID" value="NZ_JBBUTI010000003.1"/>
</dbReference>
<dbReference type="EMBL" id="JBBUTI010000003">
    <property type="protein sequence ID" value="MEK8045633.1"/>
    <property type="molecule type" value="Genomic_DNA"/>
</dbReference>
<reference evidence="2 3" key="1">
    <citation type="submission" date="2024-04" db="EMBL/GenBank/DDBJ databases">
        <title>Novel species of the genus Ideonella isolated from streams.</title>
        <authorList>
            <person name="Lu H."/>
        </authorList>
    </citation>
    <scope>NUCLEOTIDE SEQUENCE [LARGE SCALE GENOMIC DNA]</scope>
    <source>
        <strain evidence="2 3">LYT19W</strain>
    </source>
</reference>
<evidence type="ECO:0000256" key="1">
    <source>
        <dbReference type="SAM" id="MobiDB-lite"/>
    </source>
</evidence>
<name>A0ABU9C1I0_9BURK</name>
<keyword evidence="3" id="KW-1185">Reference proteome</keyword>
<gene>
    <name evidence="2" type="ORF">AACH00_04655</name>
</gene>
<dbReference type="Proteomes" id="UP001379945">
    <property type="component" value="Unassembled WGS sequence"/>
</dbReference>
<proteinExistence type="predicted"/>
<protein>
    <recommendedName>
        <fullName evidence="4">PAS domain-containing protein</fullName>
    </recommendedName>
</protein>
<sequence length="404" mass="43421">MSNSLAELLEDVDAGLIWAGADGVVRRINALGAKLTGLKEGKVMFDPDLKNAVATVVKNRGSMELKAIGMPPAPGQSPTRLTCRVIPGLVKDDAFVFVRQADVIAPASVADHLLLALNDDVHAPLKETLGRLKHSNAQWPLMVECTRKLFTSLDLLVELATLWQGPAPSGADNITLWPLVQMAWMMQQNSPEARACPASMPPPSSVEVVTLYGDTDSLSRAIRLCIDSALRNQPPAQPWNIHQEVDGQRVLIHFTGAPIFPRPKPAPGVKLTEPSRRQALELFGHQLVEKIVQAHGGQLLEDAAEQRFSVALPTNQPHRASGGVMDIAQAQQYARDLAALMSRARLHTARDAAAKAEAHAAQQAAAGDAQLAQQKLAAQAAVRPAPQLPEAKPINNSDDDAVLF</sequence>